<protein>
    <submittedName>
        <fullName evidence="2">Uncharacterized protein</fullName>
    </submittedName>
</protein>
<dbReference type="Pfam" id="PF01426">
    <property type="entry name" value="BAH"/>
    <property type="match status" value="1"/>
</dbReference>
<dbReference type="PANTHER" id="PTHR46576">
    <property type="entry name" value="BROMO ADJACENT HOMOLOGY DOMAIN-CONTAINING 1 PROTEIN"/>
    <property type="match status" value="1"/>
</dbReference>
<dbReference type="OrthoDB" id="1922186at2759"/>
<reference evidence="2" key="1">
    <citation type="submission" date="2020-11" db="EMBL/GenBank/DDBJ databases">
        <authorList>
            <person name="Tran Van P."/>
        </authorList>
    </citation>
    <scope>NUCLEOTIDE SEQUENCE</scope>
</reference>
<organism evidence="2">
    <name type="scientific">Cyprideis torosa</name>
    <dbReference type="NCBI Taxonomy" id="163714"/>
    <lineage>
        <taxon>Eukaryota</taxon>
        <taxon>Metazoa</taxon>
        <taxon>Ecdysozoa</taxon>
        <taxon>Arthropoda</taxon>
        <taxon>Crustacea</taxon>
        <taxon>Oligostraca</taxon>
        <taxon>Ostracoda</taxon>
        <taxon>Podocopa</taxon>
        <taxon>Podocopida</taxon>
        <taxon>Cytherocopina</taxon>
        <taxon>Cytheroidea</taxon>
        <taxon>Cytherideidae</taxon>
        <taxon>Cyprideis</taxon>
    </lineage>
</organism>
<sequence length="657" mass="72447">MRSSSKQEVNNIVFQPAGPLIQSHPPPPPQHFHHDPSHVLKPVAVLPVPSTTSTAPCTTLVSPASVTTSVVQPYHPPPHQDYWRPPYVPPGWERQPLFYHPAHYPYPYRGPVPPYYNPSPHHEAPYPYPAPPPPSSLYPTYVQPSGASPLAPPTTYPYPHQPQSAYPYSYQHGFPYPPYGPSTCPCPIQPCPKNAHGPLTGDSKDIGGGHSNSCGGRPDERSVATLTPDEGAVPTVTTSEPSRSAVEETAEERLTANASSQTVPGDSEDKKKELLEQMKERFARRLRKGTANKRGFHLIASQRDGVLVEVKAVAPATGVPLADDKVTSSKASSSPIPQLETTITDLCNSPSPPPYPSLPSPITLPAGKRPKRMPAGGHKRISVESPPVKVRRASLLSTLRKKLSPVLPTPTSTSSTSSGEFRPKNPVGRPKKNKAKVNETASLSCPQCVPPPFHSRHRSGGAKWSNGWRWIGEPRPGPVFLNCDDSPVIRQCYSAMEHLEGDVIRPRDCVLLKSGPKQGDLPYVAKVAALFEDPVDGEMKLSVLWYYRPEQLEAPSQNKASPDEVFASRHRDISVPACVEDKCYVLTFNEYLRYRSQLRREEEDAKSSCASLVPPLPSLDSYPRKDLIPSLRVPPDRMFFCYRVYDFRQKRILKNPS</sequence>
<name>A0A7R8ZM07_9CRUS</name>
<dbReference type="AlphaFoldDB" id="A0A7R8ZM07"/>
<dbReference type="InterPro" id="IPR053032">
    <property type="entry name" value="BAH_domain-containing"/>
</dbReference>
<dbReference type="PROSITE" id="PS51038">
    <property type="entry name" value="BAH"/>
    <property type="match status" value="1"/>
</dbReference>
<feature type="region of interest" description="Disordered" evidence="1">
    <location>
        <begin position="197"/>
        <end position="270"/>
    </location>
</feature>
<dbReference type="GO" id="GO:0031507">
    <property type="term" value="P:heterochromatin formation"/>
    <property type="evidence" value="ECO:0007669"/>
    <property type="project" value="TreeGrafter"/>
</dbReference>
<accession>A0A7R8ZM07</accession>
<feature type="region of interest" description="Disordered" evidence="1">
    <location>
        <begin position="359"/>
        <end position="381"/>
    </location>
</feature>
<dbReference type="SMART" id="SM00439">
    <property type="entry name" value="BAH"/>
    <property type="match status" value="1"/>
</dbReference>
<feature type="compositionally biased region" description="Low complexity" evidence="1">
    <location>
        <begin position="409"/>
        <end position="418"/>
    </location>
</feature>
<dbReference type="GO" id="GO:0003682">
    <property type="term" value="F:chromatin binding"/>
    <property type="evidence" value="ECO:0007669"/>
    <property type="project" value="InterPro"/>
</dbReference>
<dbReference type="Gene3D" id="2.30.30.490">
    <property type="match status" value="1"/>
</dbReference>
<evidence type="ECO:0000256" key="1">
    <source>
        <dbReference type="SAM" id="MobiDB-lite"/>
    </source>
</evidence>
<dbReference type="GO" id="GO:0005677">
    <property type="term" value="C:chromatin silencing complex"/>
    <property type="evidence" value="ECO:0007669"/>
    <property type="project" value="TreeGrafter"/>
</dbReference>
<evidence type="ECO:0000313" key="2">
    <source>
        <dbReference type="EMBL" id="CAD7229560.1"/>
    </source>
</evidence>
<feature type="compositionally biased region" description="Polar residues" evidence="1">
    <location>
        <begin position="1"/>
        <end position="13"/>
    </location>
</feature>
<dbReference type="GO" id="GO:0045892">
    <property type="term" value="P:negative regulation of DNA-templated transcription"/>
    <property type="evidence" value="ECO:0007669"/>
    <property type="project" value="TreeGrafter"/>
</dbReference>
<proteinExistence type="predicted"/>
<dbReference type="InterPro" id="IPR001025">
    <property type="entry name" value="BAH_dom"/>
</dbReference>
<dbReference type="PANTHER" id="PTHR46576:SF1">
    <property type="entry name" value="BROMO ADJACENT HOMOLOGY DOMAIN-CONTAINING 1 PROTEIN"/>
    <property type="match status" value="1"/>
</dbReference>
<feature type="region of interest" description="Disordered" evidence="1">
    <location>
        <begin position="1"/>
        <end position="36"/>
    </location>
</feature>
<gene>
    <name evidence="2" type="ORF">CTOB1V02_LOCUS7429</name>
</gene>
<dbReference type="EMBL" id="OB662140">
    <property type="protein sequence ID" value="CAD7229560.1"/>
    <property type="molecule type" value="Genomic_DNA"/>
</dbReference>
<dbReference type="InterPro" id="IPR043151">
    <property type="entry name" value="BAH_sf"/>
</dbReference>
<feature type="region of interest" description="Disordered" evidence="1">
    <location>
        <begin position="403"/>
        <end position="435"/>
    </location>
</feature>
<feature type="compositionally biased region" description="Basic residues" evidence="1">
    <location>
        <begin position="368"/>
        <end position="380"/>
    </location>
</feature>
<dbReference type="GO" id="GO:0000976">
    <property type="term" value="F:transcription cis-regulatory region binding"/>
    <property type="evidence" value="ECO:0007669"/>
    <property type="project" value="TreeGrafter"/>
</dbReference>